<dbReference type="GO" id="GO:0030133">
    <property type="term" value="C:transport vesicle"/>
    <property type="evidence" value="ECO:0000266"/>
    <property type="project" value="RGD"/>
</dbReference>
<comment type="catalytic activity">
    <reaction evidence="18">
        <text>L-seryl-[protein] + UDP-N-acetyl-alpha-D-galactosamine = a 3-O-[N-acetyl-alpha-D-galactosaminyl]-L-seryl-[protein] + UDP + H(+)</text>
        <dbReference type="Rhea" id="RHEA:23956"/>
        <dbReference type="Rhea" id="RHEA-COMP:9863"/>
        <dbReference type="Rhea" id="RHEA-COMP:12788"/>
        <dbReference type="ChEBI" id="CHEBI:15378"/>
        <dbReference type="ChEBI" id="CHEBI:29999"/>
        <dbReference type="ChEBI" id="CHEBI:53604"/>
        <dbReference type="ChEBI" id="CHEBI:58223"/>
        <dbReference type="ChEBI" id="CHEBI:67138"/>
        <dbReference type="EC" id="2.4.1.41"/>
    </reaction>
</comment>
<dbReference type="GO" id="GO:0006493">
    <property type="term" value="P:protein O-linked glycosylation"/>
    <property type="evidence" value="ECO:0000318"/>
    <property type="project" value="GO_Central"/>
</dbReference>
<keyword evidence="24" id="KW-1185">Reference proteome</keyword>
<keyword evidence="14 20" id="KW-1015">Disulfide bond</keyword>
<protein>
    <recommendedName>
        <fullName evidence="20">Polypeptide N-acetylgalactosaminyltransferase</fullName>
        <ecNumber evidence="20">2.4.1.-</ecNumber>
    </recommendedName>
    <alternativeName>
        <fullName evidence="20">Protein-UDP acetylgalactosaminyltransferase</fullName>
    </alternativeName>
</protein>
<comment type="subcellular location">
    <subcellularLocation>
        <location evidence="2 20">Golgi apparatus membrane</location>
        <topology evidence="2 20">Single-pass type II membrane protein</topology>
    </subcellularLocation>
</comment>
<comment type="cofactor">
    <cofactor evidence="1 20">
        <name>Mn(2+)</name>
        <dbReference type="ChEBI" id="CHEBI:29035"/>
    </cofactor>
</comment>
<evidence type="ECO:0000313" key="23">
    <source>
        <dbReference type="Ensembl" id="ENSRNOP00000061715.4"/>
    </source>
</evidence>
<dbReference type="Proteomes" id="UP000002494">
    <property type="component" value="Chromosome 16"/>
</dbReference>
<dbReference type="InterPro" id="IPR029044">
    <property type="entry name" value="Nucleotide-diphossugar_trans"/>
</dbReference>
<dbReference type="PANTHER" id="PTHR11675">
    <property type="entry name" value="N-ACETYLGALACTOSAMINYLTRANSFERASE"/>
    <property type="match status" value="1"/>
</dbReference>
<keyword evidence="6 20" id="KW-0808">Transferase</keyword>
<dbReference type="AlphaFoldDB" id="D4A3A9"/>
<dbReference type="InterPro" id="IPR035992">
    <property type="entry name" value="Ricin_B-like_lectins"/>
</dbReference>
<dbReference type="PROSITE" id="PS50231">
    <property type="entry name" value="RICIN_B_LECTIN"/>
    <property type="match status" value="1"/>
</dbReference>
<evidence type="ECO:0000256" key="15">
    <source>
        <dbReference type="ARBA" id="ARBA00023180"/>
    </source>
</evidence>
<evidence type="ECO:0000256" key="10">
    <source>
        <dbReference type="ARBA" id="ARBA00022968"/>
    </source>
</evidence>
<evidence type="ECO:0000256" key="18">
    <source>
        <dbReference type="ARBA" id="ARBA00052209"/>
    </source>
</evidence>
<dbReference type="eggNOG" id="KOG3736">
    <property type="taxonomic scope" value="Eukaryota"/>
</dbReference>
<evidence type="ECO:0000256" key="4">
    <source>
        <dbReference type="ARBA" id="ARBA00005680"/>
    </source>
</evidence>
<evidence type="ECO:0000256" key="19">
    <source>
        <dbReference type="ARBA" id="ARBA00054349"/>
    </source>
</evidence>
<dbReference type="Gene3D" id="3.90.550.10">
    <property type="entry name" value="Spore Coat Polysaccharide Biosynthesis Protein SpsA, Chain A"/>
    <property type="match status" value="1"/>
</dbReference>
<name>D4A3A9_RAT</name>
<feature type="compositionally biased region" description="Acidic residues" evidence="21">
    <location>
        <begin position="175"/>
        <end position="184"/>
    </location>
</feature>
<dbReference type="PaxDb" id="10116-ENSRNOP00000061715"/>
<dbReference type="FunFam" id="3.90.550.10:FF:000081">
    <property type="entry name" value="Polypeptide N-acetylgalactosaminyltransferase"/>
    <property type="match status" value="1"/>
</dbReference>
<dbReference type="SMART" id="SM00458">
    <property type="entry name" value="RICIN"/>
    <property type="match status" value="1"/>
</dbReference>
<evidence type="ECO:0000256" key="16">
    <source>
        <dbReference type="ARBA" id="ARBA00023211"/>
    </source>
</evidence>
<keyword evidence="11 20" id="KW-1133">Transmembrane helix</keyword>
<comment type="catalytic activity">
    <reaction evidence="17">
        <text>L-threonyl-[protein] + UDP-N-acetyl-alpha-D-galactosamine = a 3-O-[N-acetyl-alpha-D-galactosaminyl]-L-threonyl-[protein] + UDP + H(+)</text>
        <dbReference type="Rhea" id="RHEA:52424"/>
        <dbReference type="Rhea" id="RHEA-COMP:11060"/>
        <dbReference type="Rhea" id="RHEA-COMP:11689"/>
        <dbReference type="ChEBI" id="CHEBI:15378"/>
        <dbReference type="ChEBI" id="CHEBI:30013"/>
        <dbReference type="ChEBI" id="CHEBI:58223"/>
        <dbReference type="ChEBI" id="CHEBI:67138"/>
        <dbReference type="ChEBI" id="CHEBI:87075"/>
        <dbReference type="EC" id="2.4.1.41"/>
    </reaction>
</comment>
<dbReference type="AGR" id="RGD:2322081"/>
<dbReference type="Pfam" id="PF00535">
    <property type="entry name" value="Glycos_transf_2"/>
    <property type="match status" value="1"/>
</dbReference>
<comment type="similarity">
    <text evidence="4 20">Belongs to the glycosyltransferase 2 family. GalNAc-T subfamily.</text>
</comment>
<dbReference type="SUPFAM" id="SSF53448">
    <property type="entry name" value="Nucleotide-diphospho-sugar transferases"/>
    <property type="match status" value="1"/>
</dbReference>
<evidence type="ECO:0000256" key="12">
    <source>
        <dbReference type="ARBA" id="ARBA00023034"/>
    </source>
</evidence>
<dbReference type="GO" id="GO:0004653">
    <property type="term" value="F:polypeptide N-acetylgalactosaminyltransferase activity"/>
    <property type="evidence" value="ECO:0000318"/>
    <property type="project" value="GO_Central"/>
</dbReference>
<dbReference type="UniPathway" id="UPA00378"/>
<feature type="region of interest" description="Disordered" evidence="21">
    <location>
        <begin position="138"/>
        <end position="196"/>
    </location>
</feature>
<dbReference type="VEuPathDB" id="HostDB:ENSRNOG00000019718"/>
<dbReference type="RefSeq" id="NP_001420166.1">
    <property type="nucleotide sequence ID" value="NM_001433237.1"/>
</dbReference>
<evidence type="ECO:0000256" key="1">
    <source>
        <dbReference type="ARBA" id="ARBA00001936"/>
    </source>
</evidence>
<dbReference type="Ensembl" id="ENSRNOT00000065618.5">
    <property type="protein sequence ID" value="ENSRNOP00000061715.4"/>
    <property type="gene ID" value="ENSRNOG00000019718.9"/>
</dbReference>
<dbReference type="InterPro" id="IPR001173">
    <property type="entry name" value="Glyco_trans_2-like"/>
</dbReference>
<dbReference type="Gene3D" id="2.80.10.50">
    <property type="match status" value="1"/>
</dbReference>
<proteinExistence type="inferred from homology"/>
<evidence type="ECO:0000256" key="8">
    <source>
        <dbReference type="ARBA" id="ARBA00022723"/>
    </source>
</evidence>
<evidence type="ECO:0000256" key="13">
    <source>
        <dbReference type="ARBA" id="ARBA00023136"/>
    </source>
</evidence>
<evidence type="ECO:0000256" key="3">
    <source>
        <dbReference type="ARBA" id="ARBA00004922"/>
    </source>
</evidence>
<dbReference type="EC" id="2.4.1.-" evidence="20"/>
<dbReference type="GO" id="GO:0000139">
    <property type="term" value="C:Golgi membrane"/>
    <property type="evidence" value="ECO:0007669"/>
    <property type="project" value="UniProtKB-SubCell"/>
</dbReference>
<evidence type="ECO:0000256" key="17">
    <source>
        <dbReference type="ARBA" id="ARBA00050905"/>
    </source>
</evidence>
<evidence type="ECO:0000313" key="25">
    <source>
        <dbReference type="RGD" id="2322081"/>
    </source>
</evidence>
<reference evidence="23" key="3">
    <citation type="submission" date="2025-09" db="UniProtKB">
        <authorList>
            <consortium name="Ensembl"/>
        </authorList>
    </citation>
    <scope>IDENTIFICATION</scope>
    <source>
        <strain evidence="23">Brown Norway</strain>
    </source>
</reference>
<accession>D4A3A9</accession>
<feature type="domain" description="Ricin B lectin" evidence="22">
    <location>
        <begin position="541"/>
        <end position="666"/>
    </location>
</feature>
<organism evidence="23 24">
    <name type="scientific">Rattus norvegicus</name>
    <name type="common">Rat</name>
    <dbReference type="NCBI Taxonomy" id="10116"/>
    <lineage>
        <taxon>Eukaryota</taxon>
        <taxon>Metazoa</taxon>
        <taxon>Chordata</taxon>
        <taxon>Craniata</taxon>
        <taxon>Vertebrata</taxon>
        <taxon>Euteleostomi</taxon>
        <taxon>Mammalia</taxon>
        <taxon>Eutheria</taxon>
        <taxon>Euarchontoglires</taxon>
        <taxon>Glires</taxon>
        <taxon>Rodentia</taxon>
        <taxon>Myomorpha</taxon>
        <taxon>Muroidea</taxon>
        <taxon>Muridae</taxon>
        <taxon>Murinae</taxon>
        <taxon>Rattus</taxon>
    </lineage>
</organism>
<evidence type="ECO:0000256" key="11">
    <source>
        <dbReference type="ARBA" id="ARBA00022989"/>
    </source>
</evidence>
<dbReference type="GO" id="GO:0030246">
    <property type="term" value="F:carbohydrate binding"/>
    <property type="evidence" value="ECO:0007669"/>
    <property type="project" value="UniProtKB-KW"/>
</dbReference>
<evidence type="ECO:0000256" key="5">
    <source>
        <dbReference type="ARBA" id="ARBA00022676"/>
    </source>
</evidence>
<sequence length="674" mass="76098">MNSPGSVTTLKLPGAQGRSKLDQDLLLQAGGCDMLLRKRPRNGHSRLQFLLLFLTLGCVLMMVIMLHPPPPTLHQAVTAQASKHSPDMGYRLDFGDSQEWVLEAEGEGEGEEYSFLDGLPPFISLQEDQLLVVVASPRARRNQSQGRRHGSYQLIKHMSRRPDEEASERDWRTEEDGEESEEEALTPLGLDPDGLNKPLSARLPLRRVLPEARHPLCLQQHPPSGLPTASVILGFHDEAWPTLLRTVHSILDTAPRALLQEIILVDDLSQQEPLKSALSEYVAKLEAVKLLRSNKRLGTIGARMLGATRATGDVLVFMDAHCECHPGWLEPLLSRIADDRSRVVSPVIDVIDWKTLQYSASKLQRGVLDWKLDFQWEPLREQELKALPSPISPVRSPVVPQEVVAVDRHYFQNTGAYDPLLSLWGSENLEMSFKAWLCGGSVEILPCSRVGHLYQSQDASLRTDPEVILKNKIRIAETWLSSFKETFYRHIPEAFALSKVAKPDCTERLKLQRRLGCRTFHWFLANVYPELYPSEHRPRFSGKLHSTGLGLCADCRAEGDLLGCPMTLAPCSNNRQQQNLEHTSRKEILFGSPQRLCFDVRGERVILQNCTEEGPAIHQQHWDFQEDGLIIHVLSGKCMEAGVRPSSKDLYLRQCDGKTSQLWRFDQIHPVDER</sequence>
<dbReference type="HOGENOM" id="CLU_013477_0_3_1"/>
<keyword evidence="8" id="KW-0479">Metal-binding</keyword>
<keyword evidence="12 20" id="KW-0333">Golgi apparatus</keyword>
<feature type="transmembrane region" description="Helical" evidence="20">
    <location>
        <begin position="47"/>
        <end position="66"/>
    </location>
</feature>
<keyword evidence="10" id="KW-0735">Signal-anchor</keyword>
<dbReference type="Reactome" id="R-RNO-913709">
    <property type="pathway name" value="O-linked glycosylation of mucins"/>
</dbReference>
<dbReference type="RGD" id="2322081">
    <property type="gene designation" value="Galnt15"/>
</dbReference>
<dbReference type="OMA" id="MVLWGAE"/>
<feature type="compositionally biased region" description="Basic residues" evidence="21">
    <location>
        <begin position="138"/>
        <end position="150"/>
    </location>
</feature>
<comment type="pathway">
    <text evidence="3 20">Protein modification; protein glycosylation.</text>
</comment>
<evidence type="ECO:0000256" key="2">
    <source>
        <dbReference type="ARBA" id="ARBA00004323"/>
    </source>
</evidence>
<keyword evidence="13 20" id="KW-0472">Membrane</keyword>
<feature type="compositionally biased region" description="Basic and acidic residues" evidence="21">
    <location>
        <begin position="160"/>
        <end position="174"/>
    </location>
</feature>
<evidence type="ECO:0000256" key="21">
    <source>
        <dbReference type="SAM" id="MobiDB-lite"/>
    </source>
</evidence>
<dbReference type="InterPro" id="IPR045885">
    <property type="entry name" value="GalNAc-T"/>
</dbReference>
<keyword evidence="5 20" id="KW-0328">Glycosyltransferase</keyword>
<evidence type="ECO:0000256" key="7">
    <source>
        <dbReference type="ARBA" id="ARBA00022692"/>
    </source>
</evidence>
<dbReference type="Pfam" id="PF00652">
    <property type="entry name" value="Ricin_B_lectin"/>
    <property type="match status" value="1"/>
</dbReference>
<dbReference type="GO" id="GO:0005794">
    <property type="term" value="C:Golgi apparatus"/>
    <property type="evidence" value="ECO:0000318"/>
    <property type="project" value="GO_Central"/>
</dbReference>
<evidence type="ECO:0000256" key="9">
    <source>
        <dbReference type="ARBA" id="ARBA00022734"/>
    </source>
</evidence>
<keyword evidence="7 20" id="KW-0812">Transmembrane</keyword>
<dbReference type="SUPFAM" id="SSF50370">
    <property type="entry name" value="Ricin B-like lectins"/>
    <property type="match status" value="1"/>
</dbReference>
<evidence type="ECO:0000256" key="14">
    <source>
        <dbReference type="ARBA" id="ARBA00023157"/>
    </source>
</evidence>
<dbReference type="GO" id="GO:0046872">
    <property type="term" value="F:metal ion binding"/>
    <property type="evidence" value="ECO:0007669"/>
    <property type="project" value="UniProtKB-KW"/>
</dbReference>
<evidence type="ECO:0000256" key="6">
    <source>
        <dbReference type="ARBA" id="ARBA00022679"/>
    </source>
</evidence>
<dbReference type="GeneTree" id="ENSGT00940000160808"/>
<dbReference type="CTD" id="117248"/>
<dbReference type="FunCoup" id="D4A3A9">
    <property type="interactions" value="39"/>
</dbReference>
<reference evidence="23" key="1">
    <citation type="submission" date="2024-01" db="EMBL/GenBank/DDBJ databases">
        <title>GRCr8: a new rat reference genome assembly contstructed from accurate long reads and long range scaffolding.</title>
        <authorList>
            <person name="Doris P.A."/>
            <person name="Kalbfleisch T."/>
            <person name="Li K."/>
            <person name="Howe K."/>
            <person name="Wood J."/>
        </authorList>
    </citation>
    <scope>NUCLEOTIDE SEQUENCE [LARGE SCALE GENOMIC DNA]</scope>
    <source>
        <strain evidence="23">Brown Norway</strain>
    </source>
</reference>
<keyword evidence="16 20" id="KW-0464">Manganese</keyword>
<dbReference type="CDD" id="cd23442">
    <property type="entry name" value="beta-trefoil_Ricin_GALNT15"/>
    <property type="match status" value="1"/>
</dbReference>
<evidence type="ECO:0000256" key="20">
    <source>
        <dbReference type="RuleBase" id="RU361242"/>
    </source>
</evidence>
<dbReference type="Bgee" id="ENSRNOG00000019718">
    <property type="expression patterns" value="Expressed in esophagus and 12 other cell types or tissues"/>
</dbReference>
<evidence type="ECO:0000259" key="22">
    <source>
        <dbReference type="SMART" id="SM00458"/>
    </source>
</evidence>
<comment type="function">
    <text evidence="19">Catalyzes the initial reaction in O-linked oligosaccharide biosynthesis, the transfer of an N-acetyl-D-galactosamine residue to a serine or threonine residue on the protein receptor. Although it displays a much weaker activity toward all substrates tested compared to GALNT2, it is able to transfer up to seven GalNAc residues to the Muc5AC peptide, suggesting that it can fill vicinal Thr/Ser residues in cooperation with other GALNT proteins. Prefers Muc1a as substrate.</text>
</comment>
<keyword evidence="15" id="KW-0325">Glycoprotein</keyword>
<dbReference type="STRING" id="10116.ENSRNOP00000061715"/>
<dbReference type="PANTHER" id="PTHR11675:SF36">
    <property type="entry name" value="POLYPEPTIDE N-ACETYLGALACTOSAMINYLTRANSFERASE 15"/>
    <property type="match status" value="1"/>
</dbReference>
<dbReference type="InterPro" id="IPR000772">
    <property type="entry name" value="Ricin_B_lectin"/>
</dbReference>
<keyword evidence="9 20" id="KW-0430">Lectin</keyword>
<evidence type="ECO:0000313" key="24">
    <source>
        <dbReference type="Proteomes" id="UP000002494"/>
    </source>
</evidence>
<dbReference type="UCSC" id="RGD:2322081">
    <property type="organism name" value="rat"/>
</dbReference>
<dbReference type="FunFam" id="2.80.10.50:FF:000058">
    <property type="entry name" value="Polypeptide N-acetylgalactosaminyltransferase"/>
    <property type="match status" value="1"/>
</dbReference>
<reference evidence="23" key="2">
    <citation type="submission" date="2025-08" db="UniProtKB">
        <authorList>
            <consortium name="Ensembl"/>
        </authorList>
    </citation>
    <scope>IDENTIFICATION</scope>
    <source>
        <strain evidence="23">Brown Norway</strain>
    </source>
</reference>
<dbReference type="CDD" id="cd02510">
    <property type="entry name" value="pp-GalNAc-T"/>
    <property type="match status" value="1"/>
</dbReference>
<dbReference type="InParanoid" id="D4A3A9"/>
<dbReference type="GeneID" id="100360475"/>
<gene>
    <name evidence="23 25" type="primary">Galnt15</name>
</gene>